<comment type="caution">
    <text evidence="1">The sequence shown here is derived from an EMBL/GenBank/DDBJ whole genome shotgun (WGS) entry which is preliminary data.</text>
</comment>
<protein>
    <submittedName>
        <fullName evidence="1">Uncharacterized protein</fullName>
    </submittedName>
</protein>
<keyword evidence="2" id="KW-1185">Reference proteome</keyword>
<proteinExistence type="predicted"/>
<sequence length="105" mass="12226">MNYQLYQGCHGRKALVRDRKVPDSKSGTSKTFVKYLGLVCVKSDIESQTSFHWSGFGTIEFWRRFWLLRCRPHHLTTVQKLRCPSQNSPRVPSKLTKLNMTVLIV</sequence>
<dbReference type="EMBL" id="BGPR01000778">
    <property type="protein sequence ID" value="GBM35197.1"/>
    <property type="molecule type" value="Genomic_DNA"/>
</dbReference>
<gene>
    <name evidence="1" type="ORF">AVEN_189947_1</name>
</gene>
<accession>A0A4Y2F373</accession>
<organism evidence="1 2">
    <name type="scientific">Araneus ventricosus</name>
    <name type="common">Orbweaver spider</name>
    <name type="synonym">Epeira ventricosa</name>
    <dbReference type="NCBI Taxonomy" id="182803"/>
    <lineage>
        <taxon>Eukaryota</taxon>
        <taxon>Metazoa</taxon>
        <taxon>Ecdysozoa</taxon>
        <taxon>Arthropoda</taxon>
        <taxon>Chelicerata</taxon>
        <taxon>Arachnida</taxon>
        <taxon>Araneae</taxon>
        <taxon>Araneomorphae</taxon>
        <taxon>Entelegynae</taxon>
        <taxon>Araneoidea</taxon>
        <taxon>Araneidae</taxon>
        <taxon>Araneus</taxon>
    </lineage>
</organism>
<dbReference type="Proteomes" id="UP000499080">
    <property type="component" value="Unassembled WGS sequence"/>
</dbReference>
<name>A0A4Y2F373_ARAVE</name>
<evidence type="ECO:0000313" key="1">
    <source>
        <dbReference type="EMBL" id="GBM35197.1"/>
    </source>
</evidence>
<dbReference type="AlphaFoldDB" id="A0A4Y2F373"/>
<reference evidence="1 2" key="1">
    <citation type="journal article" date="2019" name="Sci. Rep.">
        <title>Orb-weaving spider Araneus ventricosus genome elucidates the spidroin gene catalogue.</title>
        <authorList>
            <person name="Kono N."/>
            <person name="Nakamura H."/>
            <person name="Ohtoshi R."/>
            <person name="Moran D.A.P."/>
            <person name="Shinohara A."/>
            <person name="Yoshida Y."/>
            <person name="Fujiwara M."/>
            <person name="Mori M."/>
            <person name="Tomita M."/>
            <person name="Arakawa K."/>
        </authorList>
    </citation>
    <scope>NUCLEOTIDE SEQUENCE [LARGE SCALE GENOMIC DNA]</scope>
</reference>
<evidence type="ECO:0000313" key="2">
    <source>
        <dbReference type="Proteomes" id="UP000499080"/>
    </source>
</evidence>